<dbReference type="GO" id="GO:0006048">
    <property type="term" value="P:UDP-N-acetylglucosamine biosynthetic process"/>
    <property type="evidence" value="ECO:0007669"/>
    <property type="project" value="UniProtKB-UniPathway"/>
</dbReference>
<evidence type="ECO:0000256" key="9">
    <source>
        <dbReference type="ARBA" id="ARBA00023277"/>
    </source>
</evidence>
<evidence type="ECO:0000256" key="7">
    <source>
        <dbReference type="ARBA" id="ARBA00022801"/>
    </source>
</evidence>
<dbReference type="FunCoup" id="A0A7J8I7P9">
    <property type="interactions" value="1614"/>
</dbReference>
<dbReference type="Pfam" id="PF01182">
    <property type="entry name" value="Glucosamine_iso"/>
    <property type="match status" value="1"/>
</dbReference>
<accession>A0A7J8I7P9</accession>
<evidence type="ECO:0000256" key="6">
    <source>
        <dbReference type="ARBA" id="ARBA00022553"/>
    </source>
</evidence>
<evidence type="ECO:0000256" key="4">
    <source>
        <dbReference type="ARBA" id="ARBA00011643"/>
    </source>
</evidence>
<evidence type="ECO:0000256" key="1">
    <source>
        <dbReference type="ARBA" id="ARBA00004496"/>
    </source>
</evidence>
<comment type="pathway">
    <text evidence="2">Nucleotide-sugar biosynthesis; UDP-N-acetyl-alpha-D-glucosamine biosynthesis; alpha-D-glucosamine 6-phosphate from D-fructose 6-phosphate: step 1/1.</text>
</comment>
<evidence type="ECO:0000313" key="14">
    <source>
        <dbReference type="EMBL" id="KAF6480185.1"/>
    </source>
</evidence>
<dbReference type="EMBL" id="JACASF010000004">
    <property type="protein sequence ID" value="KAF6480185.1"/>
    <property type="molecule type" value="Genomic_DNA"/>
</dbReference>
<dbReference type="PROSITE" id="PS01161">
    <property type="entry name" value="GLC_GALNAC_ISOMERASE"/>
    <property type="match status" value="1"/>
</dbReference>
<gene>
    <name evidence="14" type="ORF">HJG59_005780</name>
</gene>
<keyword evidence="7 12" id="KW-0378">Hydrolase</keyword>
<dbReference type="GO" id="GO:0019262">
    <property type="term" value="P:N-acetylneuraminate catabolic process"/>
    <property type="evidence" value="ECO:0007669"/>
    <property type="project" value="TreeGrafter"/>
</dbReference>
<dbReference type="FunFam" id="3.40.50.1360:FF:000004">
    <property type="entry name" value="Glucosamine-6-phosphate isomerase"/>
    <property type="match status" value="1"/>
</dbReference>
<organism evidence="14 15">
    <name type="scientific">Molossus molossus</name>
    <name type="common">Pallas' mastiff bat</name>
    <name type="synonym">Vespertilio molossus</name>
    <dbReference type="NCBI Taxonomy" id="27622"/>
    <lineage>
        <taxon>Eukaryota</taxon>
        <taxon>Metazoa</taxon>
        <taxon>Chordata</taxon>
        <taxon>Craniata</taxon>
        <taxon>Vertebrata</taxon>
        <taxon>Euteleostomi</taxon>
        <taxon>Mammalia</taxon>
        <taxon>Eutheria</taxon>
        <taxon>Laurasiatheria</taxon>
        <taxon>Chiroptera</taxon>
        <taxon>Yangochiroptera</taxon>
        <taxon>Molossidae</taxon>
        <taxon>Molossus</taxon>
    </lineage>
</organism>
<keyword evidence="6" id="KW-0597">Phosphoprotein</keyword>
<dbReference type="InterPro" id="IPR004547">
    <property type="entry name" value="Glucosamine6P_isomerase"/>
</dbReference>
<dbReference type="InterPro" id="IPR006148">
    <property type="entry name" value="Glc/Gal-6P_isomerase"/>
</dbReference>
<evidence type="ECO:0000313" key="15">
    <source>
        <dbReference type="Proteomes" id="UP000550707"/>
    </source>
</evidence>
<dbReference type="Proteomes" id="UP000550707">
    <property type="component" value="Unassembled WGS sequence"/>
</dbReference>
<proteinExistence type="inferred from homology"/>
<evidence type="ECO:0000256" key="5">
    <source>
        <dbReference type="ARBA" id="ARBA00022490"/>
    </source>
</evidence>
<protein>
    <recommendedName>
        <fullName evidence="12">Glucosamine-6-phosphate isomerase</fullName>
        <ecNumber evidence="12">3.5.99.6</ecNumber>
    </recommendedName>
    <alternativeName>
        <fullName evidence="12">Glucosamine-6-phosphate isomerase</fullName>
    </alternativeName>
</protein>
<dbReference type="PANTHER" id="PTHR11280">
    <property type="entry name" value="GLUCOSAMINE-6-PHOSPHATE ISOMERASE"/>
    <property type="match status" value="1"/>
</dbReference>
<keyword evidence="9 12" id="KW-0119">Carbohydrate metabolism</keyword>
<evidence type="ECO:0000256" key="12">
    <source>
        <dbReference type="RuleBase" id="RU361197"/>
    </source>
</evidence>
<keyword evidence="8" id="KW-0413">Isomerase</keyword>
<dbReference type="NCBIfam" id="TIGR00502">
    <property type="entry name" value="nagB"/>
    <property type="match status" value="1"/>
</dbReference>
<dbReference type="InterPro" id="IPR037171">
    <property type="entry name" value="NagB/RpiA_transferase-like"/>
</dbReference>
<dbReference type="GO" id="GO:0004342">
    <property type="term" value="F:glucosamine-6-phosphate deaminase activity"/>
    <property type="evidence" value="ECO:0007669"/>
    <property type="project" value="UniProtKB-UniRule"/>
</dbReference>
<sequence length="335" mass="37940">MLSSGAITFPRVIWRKLKTHKQGRRVGAPLLQQSPRPHLPWWPKDKMKLIILDHYSQASEWAAKYIRNRIIQFNPGPDKYFTLGLPTGSTPLGCYKKLIEYYKNGDLSFKYVKTFNMDEYVGLPRDHPESYHSFMWNNFFKHTDIHPENTHILDGNAADLQAECDAFEEEIKAAGGIELFVGGIGPDGHIAFNEPGSSLVSRTRVKTLAMDTILANARFFDGDLAKVPTMALTVGVGTVMDAREVMILITGAHKAFALYKAIEEGVNHMWTVSAFQQHPRTVFVCDEDATLELKVKTVKYFKGLMLVHNKLVDPLYSIKEKETEKSQSSKKPYSD</sequence>
<dbReference type="GO" id="GO:0005975">
    <property type="term" value="P:carbohydrate metabolic process"/>
    <property type="evidence" value="ECO:0007669"/>
    <property type="project" value="InterPro"/>
</dbReference>
<comment type="subunit">
    <text evidence="4 12">Homohexamer.</text>
</comment>
<reference evidence="14 15" key="1">
    <citation type="journal article" date="2020" name="Nature">
        <title>Six reference-quality genomes reveal evolution of bat adaptations.</title>
        <authorList>
            <person name="Jebb D."/>
            <person name="Huang Z."/>
            <person name="Pippel M."/>
            <person name="Hughes G.M."/>
            <person name="Lavrichenko K."/>
            <person name="Devanna P."/>
            <person name="Winkler S."/>
            <person name="Jermiin L.S."/>
            <person name="Skirmuntt E.C."/>
            <person name="Katzourakis A."/>
            <person name="Burkitt-Gray L."/>
            <person name="Ray D.A."/>
            <person name="Sullivan K.A.M."/>
            <person name="Roscito J.G."/>
            <person name="Kirilenko B.M."/>
            <person name="Davalos L.M."/>
            <person name="Corthals A.P."/>
            <person name="Power M.L."/>
            <person name="Jones G."/>
            <person name="Ransome R.D."/>
            <person name="Dechmann D.K.N."/>
            <person name="Locatelli A.G."/>
            <person name="Puechmaille S.J."/>
            <person name="Fedrigo O."/>
            <person name="Jarvis E.D."/>
            <person name="Hiller M."/>
            <person name="Vernes S.C."/>
            <person name="Myers E.W."/>
            <person name="Teeling E.C."/>
        </authorList>
    </citation>
    <scope>NUCLEOTIDE SEQUENCE [LARGE SCALE GENOMIC DNA]</scope>
    <source>
        <strain evidence="14">MMolMol1</strain>
        <tissue evidence="14">Muscle</tissue>
    </source>
</reference>
<dbReference type="GO" id="GO:0042802">
    <property type="term" value="F:identical protein binding"/>
    <property type="evidence" value="ECO:0007669"/>
    <property type="project" value="TreeGrafter"/>
</dbReference>
<dbReference type="Gene3D" id="3.40.50.1360">
    <property type="match status" value="1"/>
</dbReference>
<dbReference type="InParanoid" id="A0A7J8I7P9"/>
<dbReference type="GO" id="GO:0006046">
    <property type="term" value="P:N-acetylglucosamine catabolic process"/>
    <property type="evidence" value="ECO:0007669"/>
    <property type="project" value="TreeGrafter"/>
</dbReference>
<evidence type="ECO:0000256" key="11">
    <source>
        <dbReference type="ARBA" id="ARBA00045295"/>
    </source>
</evidence>
<dbReference type="InterPro" id="IPR018321">
    <property type="entry name" value="Glucosamine6P_isomerase_CS"/>
</dbReference>
<dbReference type="GO" id="GO:0016853">
    <property type="term" value="F:isomerase activity"/>
    <property type="evidence" value="ECO:0007669"/>
    <property type="project" value="UniProtKB-KW"/>
</dbReference>
<name>A0A7J8I7P9_MOLMO</name>
<evidence type="ECO:0000256" key="10">
    <source>
        <dbReference type="ARBA" id="ARBA00033665"/>
    </source>
</evidence>
<keyword evidence="5 12" id="KW-0963">Cytoplasm</keyword>
<comment type="function">
    <text evidence="11">Catalyzes the reversible conversion of alpha-D-glucosamine 6-phosphate (GlcN-6P) into beta-D-fructose 6-phosphate (Fru-6P) and ammonium ion, a regulatory reaction step in de novo uridine diphosphate-N-acetyl-alpha-D-glucosamine (UDP-GlcNAc) biosynthesis via hexosamine pathway. Deamination is coupled to aldo-keto isomerization mediating the metabolic flux from UDP-GlcNAc toward Fru-6P. At high ammonium level can drive amination and isomerization of Fru-6P toward hexosamines and UDP-GlcNAc synthesis. Has a role in fine tuning the metabolic fluctuations of cytosolic UDP-GlcNAc and their effects on hyaluronan synthesis that occur during tissue remodeling. Seems to trigger calcium oscillations in mammalian eggs. These oscillations serve as the essential trigger for egg activation and early development of the embryo.</text>
</comment>
<comment type="caution">
    <text evidence="14">The sequence shown here is derived from an EMBL/GenBank/DDBJ whole genome shotgun (WGS) entry which is preliminary data.</text>
</comment>
<comment type="catalytic activity">
    <reaction evidence="10">
        <text>alpha-D-glucosamine 6-phosphate + H2O = beta-D-fructose 6-phosphate + NH4(+)</text>
        <dbReference type="Rhea" id="RHEA:12172"/>
        <dbReference type="ChEBI" id="CHEBI:15377"/>
        <dbReference type="ChEBI" id="CHEBI:28938"/>
        <dbReference type="ChEBI" id="CHEBI:57634"/>
        <dbReference type="ChEBI" id="CHEBI:75989"/>
        <dbReference type="EC" id="3.5.99.6"/>
    </reaction>
    <physiologicalReaction direction="left-to-right" evidence="10">
        <dbReference type="Rhea" id="RHEA:12173"/>
    </physiologicalReaction>
    <physiologicalReaction direction="right-to-left" evidence="10">
        <dbReference type="Rhea" id="RHEA:12174"/>
    </physiologicalReaction>
</comment>
<dbReference type="EC" id="3.5.99.6" evidence="12"/>
<dbReference type="UniPathway" id="UPA00113">
    <property type="reaction ID" value="UER00528"/>
</dbReference>
<dbReference type="CDD" id="cd01399">
    <property type="entry name" value="GlcN6P_deaminase"/>
    <property type="match status" value="1"/>
</dbReference>
<comment type="subcellular location">
    <subcellularLocation>
        <location evidence="1 12">Cytoplasm</location>
    </subcellularLocation>
</comment>
<dbReference type="GO" id="GO:0006043">
    <property type="term" value="P:glucosamine catabolic process"/>
    <property type="evidence" value="ECO:0007669"/>
    <property type="project" value="TreeGrafter"/>
</dbReference>
<comment type="similarity">
    <text evidence="3 12">Belongs to the glucosamine/galactosamine-6-phosphate isomerase family.</text>
</comment>
<evidence type="ECO:0000256" key="2">
    <source>
        <dbReference type="ARBA" id="ARBA00004775"/>
    </source>
</evidence>
<feature type="domain" description="Glucosamine/galactosamine-6-phosphate isomerase" evidence="13">
    <location>
        <begin position="63"/>
        <end position="278"/>
    </location>
</feature>
<evidence type="ECO:0000256" key="3">
    <source>
        <dbReference type="ARBA" id="ARBA00005526"/>
    </source>
</evidence>
<dbReference type="PANTHER" id="PTHR11280:SF8">
    <property type="entry name" value="GLUCOSAMINE-6-PHOSPHATE ISOMERASE 1"/>
    <property type="match status" value="1"/>
</dbReference>
<dbReference type="HAMAP" id="MF_01241">
    <property type="entry name" value="GlcN6P_deamin"/>
    <property type="match status" value="1"/>
</dbReference>
<dbReference type="SUPFAM" id="SSF100950">
    <property type="entry name" value="NagB/RpiA/CoA transferase-like"/>
    <property type="match status" value="1"/>
</dbReference>
<evidence type="ECO:0000259" key="13">
    <source>
        <dbReference type="Pfam" id="PF01182"/>
    </source>
</evidence>
<keyword evidence="15" id="KW-1185">Reference proteome</keyword>
<dbReference type="AlphaFoldDB" id="A0A7J8I7P9"/>
<dbReference type="GO" id="GO:0005737">
    <property type="term" value="C:cytoplasm"/>
    <property type="evidence" value="ECO:0007669"/>
    <property type="project" value="UniProtKB-SubCell"/>
</dbReference>
<evidence type="ECO:0000256" key="8">
    <source>
        <dbReference type="ARBA" id="ARBA00023235"/>
    </source>
</evidence>